<keyword evidence="3" id="KW-1185">Reference proteome</keyword>
<sequence length="390" mass="42711">MKSQSATIRIVNIPDFETRAEKILEHLKAHLIALRRKNLAKLASKVPATALIGDEVEDENFLHDDDDALGLPGEIEFDPFDDAANLSHLDRVTLRERAEKLAKARIAASGIAHLRKDELERLRPALSPMKLIMCRDEAHADEIAAGLHAEAPWLAAATEYAWHALRQSARCGEPVRFRPVILNGPPGVGKSLWARNLAKALELPLADVDASKGGAGFGLVGLERGWGSAQPGRPLDLLLAQRVANPLIVVDEICKAKSATSEGGSHHAFADALLSLLEPATAKSWECPFFRITFDMSHLSWILTSNTARTIPDPIRSRCQLLEIADPTPQHLHDVANRQARRLGLTQAARDAALAALEQAPVLTRRRISLRDVSRILDRAVALEGRPILQ</sequence>
<protein>
    <submittedName>
        <fullName evidence="2">ATPase family associated with various cellular activities (AAA)</fullName>
    </submittedName>
</protein>
<dbReference type="GO" id="GO:0006515">
    <property type="term" value="P:protein quality control for misfolded or incompletely synthesized proteins"/>
    <property type="evidence" value="ECO:0007669"/>
    <property type="project" value="TreeGrafter"/>
</dbReference>
<dbReference type="GO" id="GO:0016887">
    <property type="term" value="F:ATP hydrolysis activity"/>
    <property type="evidence" value="ECO:0007669"/>
    <property type="project" value="InterPro"/>
</dbReference>
<organism evidence="2 3">
    <name type="scientific">Loktanella atrilutea</name>
    <dbReference type="NCBI Taxonomy" id="366533"/>
    <lineage>
        <taxon>Bacteria</taxon>
        <taxon>Pseudomonadati</taxon>
        <taxon>Pseudomonadota</taxon>
        <taxon>Alphaproteobacteria</taxon>
        <taxon>Rhodobacterales</taxon>
        <taxon>Roseobacteraceae</taxon>
        <taxon>Loktanella</taxon>
    </lineage>
</organism>
<dbReference type="GO" id="GO:0004252">
    <property type="term" value="F:serine-type endopeptidase activity"/>
    <property type="evidence" value="ECO:0007669"/>
    <property type="project" value="InterPro"/>
</dbReference>
<dbReference type="PANTHER" id="PTHR43718">
    <property type="entry name" value="LON PROTEASE"/>
    <property type="match status" value="1"/>
</dbReference>
<dbReference type="InterPro" id="IPR003959">
    <property type="entry name" value="ATPase_AAA_core"/>
</dbReference>
<dbReference type="RefSeq" id="WP_072858716.1">
    <property type="nucleotide sequence ID" value="NZ_FQUE01000015.1"/>
</dbReference>
<dbReference type="InterPro" id="IPR027417">
    <property type="entry name" value="P-loop_NTPase"/>
</dbReference>
<dbReference type="Proteomes" id="UP000183987">
    <property type="component" value="Unassembled WGS sequence"/>
</dbReference>
<dbReference type="EMBL" id="FQUE01000015">
    <property type="protein sequence ID" value="SHF82853.1"/>
    <property type="molecule type" value="Genomic_DNA"/>
</dbReference>
<feature type="domain" description="ATPase AAA-type core" evidence="1">
    <location>
        <begin position="180"/>
        <end position="320"/>
    </location>
</feature>
<name>A0A1M5EUC7_LOKAT</name>
<dbReference type="GO" id="GO:0004176">
    <property type="term" value="F:ATP-dependent peptidase activity"/>
    <property type="evidence" value="ECO:0007669"/>
    <property type="project" value="InterPro"/>
</dbReference>
<accession>A0A1M5EUC7</accession>
<proteinExistence type="predicted"/>
<dbReference type="GO" id="GO:0005524">
    <property type="term" value="F:ATP binding"/>
    <property type="evidence" value="ECO:0007669"/>
    <property type="project" value="InterPro"/>
</dbReference>
<dbReference type="SUPFAM" id="SSF52540">
    <property type="entry name" value="P-loop containing nucleoside triphosphate hydrolases"/>
    <property type="match status" value="1"/>
</dbReference>
<gene>
    <name evidence="2" type="ORF">SAMN05444339_1154</name>
</gene>
<evidence type="ECO:0000259" key="1">
    <source>
        <dbReference type="Pfam" id="PF00004"/>
    </source>
</evidence>
<dbReference type="InterPro" id="IPR027065">
    <property type="entry name" value="Lon_Prtase"/>
</dbReference>
<dbReference type="AlphaFoldDB" id="A0A1M5EUC7"/>
<dbReference type="Pfam" id="PF00004">
    <property type="entry name" value="AAA"/>
    <property type="match status" value="1"/>
</dbReference>
<evidence type="ECO:0000313" key="3">
    <source>
        <dbReference type="Proteomes" id="UP000183987"/>
    </source>
</evidence>
<evidence type="ECO:0000313" key="2">
    <source>
        <dbReference type="EMBL" id="SHF82853.1"/>
    </source>
</evidence>
<dbReference type="PANTHER" id="PTHR43718:SF2">
    <property type="entry name" value="LON PROTEASE HOMOLOG, MITOCHONDRIAL"/>
    <property type="match status" value="1"/>
</dbReference>
<dbReference type="Gene3D" id="3.40.50.300">
    <property type="entry name" value="P-loop containing nucleotide triphosphate hydrolases"/>
    <property type="match status" value="1"/>
</dbReference>
<dbReference type="OrthoDB" id="5297432at2"/>
<reference evidence="3" key="1">
    <citation type="submission" date="2016-11" db="EMBL/GenBank/DDBJ databases">
        <authorList>
            <person name="Varghese N."/>
            <person name="Submissions S."/>
        </authorList>
    </citation>
    <scope>NUCLEOTIDE SEQUENCE [LARGE SCALE GENOMIC DNA]</scope>
    <source>
        <strain evidence="3">DSM 29326</strain>
    </source>
</reference>
<dbReference type="STRING" id="366533.SAMN05444339_1154"/>